<comment type="caution">
    <text evidence="2">The sequence shown here is derived from an EMBL/GenBank/DDBJ whole genome shotgun (WGS) entry which is preliminary data.</text>
</comment>
<sequence length="101" mass="11656">MEVQEGGQALVTADHLRLVLDYEKYGVRESGVLFHVITRPSRGRLDVHIWRRPEDTIFTLLDLNNDRVTYIHDGSETTEDSIVLELELVTRTGYILPSYLQ</sequence>
<accession>A0A8J5JRP5</accession>
<evidence type="ECO:0000313" key="2">
    <source>
        <dbReference type="EMBL" id="KAG7163022.1"/>
    </source>
</evidence>
<evidence type="ECO:0000256" key="1">
    <source>
        <dbReference type="PROSITE-ProRule" id="PRU01201"/>
    </source>
</evidence>
<dbReference type="InterPro" id="IPR039005">
    <property type="entry name" value="CSPG_rpt"/>
</dbReference>
<feature type="repeat" description="CSPG" evidence="1">
    <location>
        <begin position="1"/>
        <end position="87"/>
    </location>
</feature>
<dbReference type="EMBL" id="JAHLQT010026502">
    <property type="protein sequence ID" value="KAG7163022.1"/>
    <property type="molecule type" value="Genomic_DNA"/>
</dbReference>
<dbReference type="PROSITE" id="PS51854">
    <property type="entry name" value="CSPG"/>
    <property type="match status" value="1"/>
</dbReference>
<dbReference type="Proteomes" id="UP000747542">
    <property type="component" value="Unassembled WGS sequence"/>
</dbReference>
<name>A0A8J5JRP5_HOMAM</name>
<reference evidence="2" key="1">
    <citation type="journal article" date="2021" name="Sci. Adv.">
        <title>The American lobster genome reveals insights on longevity, neural, and immune adaptations.</title>
        <authorList>
            <person name="Polinski J.M."/>
            <person name="Zimin A.V."/>
            <person name="Clark K.F."/>
            <person name="Kohn A.B."/>
            <person name="Sadowski N."/>
            <person name="Timp W."/>
            <person name="Ptitsyn A."/>
            <person name="Khanna P."/>
            <person name="Romanova D.Y."/>
            <person name="Williams P."/>
            <person name="Greenwood S.J."/>
            <person name="Moroz L.L."/>
            <person name="Walt D.R."/>
            <person name="Bodnar A.G."/>
        </authorList>
    </citation>
    <scope>NUCLEOTIDE SEQUENCE</scope>
    <source>
        <strain evidence="2">GMGI-L3</strain>
    </source>
</reference>
<proteinExistence type="predicted"/>
<dbReference type="Pfam" id="PF16184">
    <property type="entry name" value="Cadherin_3"/>
    <property type="match status" value="1"/>
</dbReference>
<keyword evidence="3" id="KW-1185">Reference proteome</keyword>
<gene>
    <name evidence="2" type="primary">Cspg4-L3</name>
    <name evidence="2" type="ORF">Hamer_G002073</name>
</gene>
<feature type="non-terminal residue" evidence="2">
    <location>
        <position position="1"/>
    </location>
</feature>
<protein>
    <submittedName>
        <fullName evidence="2">Chondroitin sulfate proteoglycan 4-like 3</fullName>
    </submittedName>
</protein>
<organism evidence="2 3">
    <name type="scientific">Homarus americanus</name>
    <name type="common">American lobster</name>
    <dbReference type="NCBI Taxonomy" id="6706"/>
    <lineage>
        <taxon>Eukaryota</taxon>
        <taxon>Metazoa</taxon>
        <taxon>Ecdysozoa</taxon>
        <taxon>Arthropoda</taxon>
        <taxon>Crustacea</taxon>
        <taxon>Multicrustacea</taxon>
        <taxon>Malacostraca</taxon>
        <taxon>Eumalacostraca</taxon>
        <taxon>Eucarida</taxon>
        <taxon>Decapoda</taxon>
        <taxon>Pleocyemata</taxon>
        <taxon>Astacidea</taxon>
        <taxon>Nephropoidea</taxon>
        <taxon>Nephropidae</taxon>
        <taxon>Homarus</taxon>
    </lineage>
</organism>
<evidence type="ECO:0000313" key="3">
    <source>
        <dbReference type="Proteomes" id="UP000747542"/>
    </source>
</evidence>
<dbReference type="AlphaFoldDB" id="A0A8J5JRP5"/>